<keyword evidence="4" id="KW-1185">Reference proteome</keyword>
<evidence type="ECO:0000256" key="1">
    <source>
        <dbReference type="SAM" id="MobiDB-lite"/>
    </source>
</evidence>
<feature type="region of interest" description="Disordered" evidence="1">
    <location>
        <begin position="203"/>
        <end position="222"/>
    </location>
</feature>
<name>A0AAD9TFX6_9ROSI</name>
<evidence type="ECO:0000313" key="4">
    <source>
        <dbReference type="Proteomes" id="UP001280121"/>
    </source>
</evidence>
<evidence type="ECO:0008006" key="5">
    <source>
        <dbReference type="Google" id="ProtNLM"/>
    </source>
</evidence>
<proteinExistence type="predicted"/>
<dbReference type="AlphaFoldDB" id="A0AAD9TFX6"/>
<organism evidence="3 4">
    <name type="scientific">Dipteronia dyeriana</name>
    <dbReference type="NCBI Taxonomy" id="168575"/>
    <lineage>
        <taxon>Eukaryota</taxon>
        <taxon>Viridiplantae</taxon>
        <taxon>Streptophyta</taxon>
        <taxon>Embryophyta</taxon>
        <taxon>Tracheophyta</taxon>
        <taxon>Spermatophyta</taxon>
        <taxon>Magnoliopsida</taxon>
        <taxon>eudicotyledons</taxon>
        <taxon>Gunneridae</taxon>
        <taxon>Pentapetalae</taxon>
        <taxon>rosids</taxon>
        <taxon>malvids</taxon>
        <taxon>Sapindales</taxon>
        <taxon>Sapindaceae</taxon>
        <taxon>Hippocastanoideae</taxon>
        <taxon>Acereae</taxon>
        <taxon>Dipteronia</taxon>
    </lineage>
</organism>
<accession>A0AAD9TFX6</accession>
<feature type="signal peptide" evidence="2">
    <location>
        <begin position="1"/>
        <end position="16"/>
    </location>
</feature>
<sequence>MLLVICLLSISNILMTDKKFFGWRGKGERSFDDALIVLEEPKGRRDLKGLKFNRVEFWVQIFNLPLLCMTKEIARFLGNIIGDVREVDTGPSNDCLGKFLRIRVAVTMDKPLRRLLRVDELGDEAETSDHHGSDRGDDNDLQYVVWLRAANPISVSGYPDRGFGQNTRGYGIIRRTGNPVEEVRNYTKRASFGGDCGLYKNGFPTGSPAKNGRDPSDSSLDG</sequence>
<dbReference type="Proteomes" id="UP001280121">
    <property type="component" value="Unassembled WGS sequence"/>
</dbReference>
<protein>
    <recommendedName>
        <fullName evidence="5">DUF4283 domain-containing protein</fullName>
    </recommendedName>
</protein>
<keyword evidence="2" id="KW-0732">Signal</keyword>
<feature type="chain" id="PRO_5041935321" description="DUF4283 domain-containing protein" evidence="2">
    <location>
        <begin position="17"/>
        <end position="222"/>
    </location>
</feature>
<evidence type="ECO:0000313" key="3">
    <source>
        <dbReference type="EMBL" id="KAK2634853.1"/>
    </source>
</evidence>
<reference evidence="3" key="1">
    <citation type="journal article" date="2023" name="Plant J.">
        <title>Genome sequences and population genomics provide insights into the demographic history, inbreeding, and mutation load of two 'living fossil' tree species of Dipteronia.</title>
        <authorList>
            <person name="Feng Y."/>
            <person name="Comes H.P."/>
            <person name="Chen J."/>
            <person name="Zhu S."/>
            <person name="Lu R."/>
            <person name="Zhang X."/>
            <person name="Li P."/>
            <person name="Qiu J."/>
            <person name="Olsen K.M."/>
            <person name="Qiu Y."/>
        </authorList>
    </citation>
    <scope>NUCLEOTIDE SEQUENCE</scope>
    <source>
        <strain evidence="3">KIB01</strain>
    </source>
</reference>
<dbReference type="EMBL" id="JANJYI010000009">
    <property type="protein sequence ID" value="KAK2634853.1"/>
    <property type="molecule type" value="Genomic_DNA"/>
</dbReference>
<gene>
    <name evidence="3" type="ORF">Ddye_029645</name>
</gene>
<evidence type="ECO:0000256" key="2">
    <source>
        <dbReference type="SAM" id="SignalP"/>
    </source>
</evidence>
<comment type="caution">
    <text evidence="3">The sequence shown here is derived from an EMBL/GenBank/DDBJ whole genome shotgun (WGS) entry which is preliminary data.</text>
</comment>